<accession>A0A842I672</accession>
<evidence type="ECO:0000313" key="2">
    <source>
        <dbReference type="Proteomes" id="UP000555411"/>
    </source>
</evidence>
<evidence type="ECO:0000313" key="1">
    <source>
        <dbReference type="EMBL" id="MBC2835159.1"/>
    </source>
</evidence>
<dbReference type="Proteomes" id="UP000555411">
    <property type="component" value="Unassembled WGS sequence"/>
</dbReference>
<dbReference type="RefSeq" id="WP_185796785.1">
    <property type="nucleotide sequence ID" value="NZ_JACLQD010000002.1"/>
</dbReference>
<reference evidence="1 2" key="1">
    <citation type="journal article" date="2017" name="Int. J. Syst. Evol. Microbiol.">
        <title>Gemmobacter straminiformis sp. nov., isolated from an artificial fountain.</title>
        <authorList>
            <person name="Kang J.Y."/>
            <person name="Kim M.J."/>
            <person name="Chun J."/>
            <person name="Son K.P."/>
            <person name="Jahng K.Y."/>
        </authorList>
    </citation>
    <scope>NUCLEOTIDE SEQUENCE [LARGE SCALE GENOMIC DNA]</scope>
    <source>
        <strain evidence="1 2">CAM-8</strain>
    </source>
</reference>
<protein>
    <submittedName>
        <fullName evidence="1">Uncharacterized protein</fullName>
    </submittedName>
</protein>
<dbReference type="AlphaFoldDB" id="A0A842I672"/>
<organism evidence="1 2">
    <name type="scientific">Paragemmobacter straminiformis</name>
    <dbReference type="NCBI Taxonomy" id="2045119"/>
    <lineage>
        <taxon>Bacteria</taxon>
        <taxon>Pseudomonadati</taxon>
        <taxon>Pseudomonadota</taxon>
        <taxon>Alphaproteobacteria</taxon>
        <taxon>Rhodobacterales</taxon>
        <taxon>Paracoccaceae</taxon>
        <taxon>Paragemmobacter</taxon>
    </lineage>
</organism>
<keyword evidence="2" id="KW-1185">Reference proteome</keyword>
<dbReference type="EMBL" id="JACLQD010000002">
    <property type="protein sequence ID" value="MBC2835159.1"/>
    <property type="molecule type" value="Genomic_DNA"/>
</dbReference>
<gene>
    <name evidence="1" type="ORF">H7F16_06535</name>
</gene>
<proteinExistence type="predicted"/>
<name>A0A842I672_9RHOB</name>
<comment type="caution">
    <text evidence="1">The sequence shown here is derived from an EMBL/GenBank/DDBJ whole genome shotgun (WGS) entry which is preliminary data.</text>
</comment>
<sequence>MFHDLNLSMNSSSAFADLQLYLSDHFDAFAHAAGLLGGRAGQQRTVALIRDLGEASELSRRLTRELQFLKELLTLEHVGNPDRPESDFFAAINPDAPYVTEICLLSEGLVERIDAIETKCEAIPVRSGVVAHASNEV</sequence>